<name>A0A564ZBP4_HYMDI</name>
<organism evidence="1 2">
    <name type="scientific">Hymenolepis diminuta</name>
    <name type="common">Rat tapeworm</name>
    <dbReference type="NCBI Taxonomy" id="6216"/>
    <lineage>
        <taxon>Eukaryota</taxon>
        <taxon>Metazoa</taxon>
        <taxon>Spiralia</taxon>
        <taxon>Lophotrochozoa</taxon>
        <taxon>Platyhelminthes</taxon>
        <taxon>Cestoda</taxon>
        <taxon>Eucestoda</taxon>
        <taxon>Cyclophyllidea</taxon>
        <taxon>Hymenolepididae</taxon>
        <taxon>Hymenolepis</taxon>
    </lineage>
</organism>
<proteinExistence type="predicted"/>
<protein>
    <submittedName>
        <fullName evidence="1">Uncharacterized protein</fullName>
    </submittedName>
</protein>
<dbReference type="PANTHER" id="PTHR34204:SF2">
    <property type="entry name" value="RNA-BINDING ASCH DOMAIN PROTEIN"/>
    <property type="match status" value="1"/>
</dbReference>
<dbReference type="EMBL" id="CABIJS010000708">
    <property type="protein sequence ID" value="VUZ56907.1"/>
    <property type="molecule type" value="Genomic_DNA"/>
</dbReference>
<keyword evidence="2" id="KW-1185">Reference proteome</keyword>
<accession>A0A564ZBP4</accession>
<gene>
    <name evidence="1" type="ORF">WMSIL1_LOCUS14373</name>
</gene>
<dbReference type="PANTHER" id="PTHR34204">
    <property type="entry name" value="RNA-BINDING ASCH DOMAIN PROTEIN"/>
    <property type="match status" value="1"/>
</dbReference>
<dbReference type="Proteomes" id="UP000321570">
    <property type="component" value="Unassembled WGS sequence"/>
</dbReference>
<evidence type="ECO:0000313" key="1">
    <source>
        <dbReference type="EMBL" id="VUZ56907.1"/>
    </source>
</evidence>
<reference evidence="1 2" key="1">
    <citation type="submission" date="2019-07" db="EMBL/GenBank/DDBJ databases">
        <authorList>
            <person name="Jastrzebski P J."/>
            <person name="Paukszto L."/>
            <person name="Jastrzebski P J."/>
        </authorList>
    </citation>
    <scope>NUCLEOTIDE SEQUENCE [LARGE SCALE GENOMIC DNA]</scope>
    <source>
        <strain evidence="1 2">WMS-il1</strain>
    </source>
</reference>
<feature type="non-terminal residue" evidence="1">
    <location>
        <position position="1"/>
    </location>
</feature>
<dbReference type="AlphaFoldDB" id="A0A564ZBP4"/>
<evidence type="ECO:0000313" key="2">
    <source>
        <dbReference type="Proteomes" id="UP000321570"/>
    </source>
</evidence>
<sequence length="280" mass="31988">KEHSDIQFSFTAQDFYNLFNAGFVVLLNVPYYLTFISQDDRAHLTENYGNKIPPIEEASCGYPSSPLYTRITSNLSLLIANGHCGAMELIPMPYLDEQLAPILRVRRIQMILPFLKSIPKILSTCSHRTILTRLLIVMTILGKRGLLDLLEMRRTVGSLDEFPLSREEIFNLADQPYCPKEKLTVVGRALAKHCVRDSSQSWWGRCTGPDSKKNELGRVVLQRIIDEAVWLNIHGLSGEIPMLEVRVARGYGMRCRLKPPSFRGFLEPQQPEGWTNKFRH</sequence>